<dbReference type="PROSITE" id="PS51635">
    <property type="entry name" value="PNPLA"/>
    <property type="match status" value="1"/>
</dbReference>
<dbReference type="GO" id="GO:0016787">
    <property type="term" value="F:hydrolase activity"/>
    <property type="evidence" value="ECO:0007669"/>
    <property type="project" value="UniProtKB-UniRule"/>
</dbReference>
<dbReference type="InterPro" id="IPR019894">
    <property type="entry name" value="Patatin-related_protein"/>
</dbReference>
<feature type="active site" description="Nucleophile" evidence="2">
    <location>
        <position position="80"/>
    </location>
</feature>
<evidence type="ECO:0000256" key="2">
    <source>
        <dbReference type="PROSITE-ProRule" id="PRU01161"/>
    </source>
</evidence>
<keyword evidence="1 2" id="KW-0443">Lipid metabolism</keyword>
<feature type="active site" description="Proton acceptor" evidence="2">
    <location>
        <position position="320"/>
    </location>
</feature>
<keyword evidence="5" id="KW-1185">Reference proteome</keyword>
<proteinExistence type="predicted"/>
<dbReference type="AlphaFoldDB" id="A0A858RAL6"/>
<dbReference type="Pfam" id="PF01734">
    <property type="entry name" value="Patatin"/>
    <property type="match status" value="1"/>
</dbReference>
<dbReference type="KEGG" id="acru:HHL28_16120"/>
<keyword evidence="2" id="KW-0442">Lipid degradation</keyword>
<dbReference type="InterPro" id="IPR016035">
    <property type="entry name" value="Acyl_Trfase/lysoPLipase"/>
</dbReference>
<feature type="domain" description="PNPLA" evidence="3">
    <location>
        <begin position="10"/>
        <end position="333"/>
    </location>
</feature>
<organism evidence="4 5">
    <name type="scientific">Aerophototrophica crusticola</name>
    <dbReference type="NCBI Taxonomy" id="1709002"/>
    <lineage>
        <taxon>Bacteria</taxon>
        <taxon>Pseudomonadati</taxon>
        <taxon>Pseudomonadota</taxon>
        <taxon>Alphaproteobacteria</taxon>
        <taxon>Rhodospirillales</taxon>
        <taxon>Rhodospirillaceae</taxon>
        <taxon>Aerophototrophica</taxon>
    </lineage>
</organism>
<evidence type="ECO:0000313" key="5">
    <source>
        <dbReference type="Proteomes" id="UP000501891"/>
    </source>
</evidence>
<accession>A0A858RAL6</accession>
<reference evidence="4" key="1">
    <citation type="submission" date="2020-04" db="EMBL/GenBank/DDBJ databases">
        <title>A desert anoxygenic phototrophic bacterium fixes CO2 using RubisCO under aerobic conditions.</title>
        <authorList>
            <person name="Tang K."/>
        </authorList>
    </citation>
    <scope>NUCLEOTIDE SEQUENCE [LARGE SCALE GENOMIC DNA]</scope>
    <source>
        <strain evidence="4">MIMtkB3</strain>
    </source>
</reference>
<evidence type="ECO:0000259" key="3">
    <source>
        <dbReference type="PROSITE" id="PS51635"/>
    </source>
</evidence>
<comment type="caution">
    <text evidence="2">Lacks conserved residue(s) required for the propagation of feature annotation.</text>
</comment>
<dbReference type="EMBL" id="CP051775">
    <property type="protein sequence ID" value="QJE74397.1"/>
    <property type="molecule type" value="Genomic_DNA"/>
</dbReference>
<dbReference type="Proteomes" id="UP000501891">
    <property type="component" value="Chromosome"/>
</dbReference>
<dbReference type="SUPFAM" id="SSF52151">
    <property type="entry name" value="FabD/lysophospholipase-like"/>
    <property type="match status" value="1"/>
</dbReference>
<protein>
    <submittedName>
        <fullName evidence="4">Patatin-like protein</fullName>
    </submittedName>
</protein>
<gene>
    <name evidence="4" type="ORF">HHL28_16120</name>
</gene>
<dbReference type="GO" id="GO:0016042">
    <property type="term" value="P:lipid catabolic process"/>
    <property type="evidence" value="ECO:0007669"/>
    <property type="project" value="UniProtKB-UniRule"/>
</dbReference>
<dbReference type="Pfam" id="PF11856">
    <property type="entry name" value="DUF3376"/>
    <property type="match status" value="1"/>
</dbReference>
<dbReference type="NCBIfam" id="TIGR03607">
    <property type="entry name" value="patatin-like protein"/>
    <property type="match status" value="1"/>
</dbReference>
<feature type="short sequence motif" description="GXSXG" evidence="2">
    <location>
        <begin position="78"/>
        <end position="82"/>
    </location>
</feature>
<evidence type="ECO:0000256" key="1">
    <source>
        <dbReference type="ARBA" id="ARBA00023098"/>
    </source>
</evidence>
<dbReference type="InterPro" id="IPR024282">
    <property type="entry name" value="DUF3376"/>
</dbReference>
<keyword evidence="2" id="KW-0378">Hydrolase</keyword>
<name>A0A858RAL6_9PROT</name>
<dbReference type="InterPro" id="IPR002641">
    <property type="entry name" value="PNPLA_dom"/>
</dbReference>
<dbReference type="Gene3D" id="3.40.1090.10">
    <property type="entry name" value="Cytosolic phospholipase A2 catalytic domain"/>
    <property type="match status" value="1"/>
</dbReference>
<evidence type="ECO:0000313" key="4">
    <source>
        <dbReference type="EMBL" id="QJE74397.1"/>
    </source>
</evidence>
<sequence>MKEKELRVALVCYGGVSLAVYMHGVTKEVWKLARASRACHDRRPTAAPVEDSEGVYLDLLRRLGRDLSLRVVVDVVAGSSAGGINGVLLARALAHDLSLEPLTRLWLENADVTRLLGDDRRAGKWSKWFLRPFLWAGLPRLERLAPDPEVREKLSLFVRSRWFQPPFDGDRLMAFLLEAAYAMGPADDGPEGPSLLPRGLPLTLFVTATDFHGYRTRIPAHDPPLVEEREHRHIFAFRYRRAAEGPVESDFTDANVPGLVFAARATSSFPGAFPPARLPQMDRLLEDQGLDWPDRDRFLAGNFQPYLAAGASPAQACFIDGSVLNNKPFAAALAAIAGRPAYREVDRRVVYVDPNPAGPTGPGRADVPGFFRTLKGALSDIPRNEPTRDALGAIADANRRVERLQGVLDAARPRIADQVAAIVGGPLPDAPGMEQVRRWREGASRRAAAQAGFAFEAYIRLKIEGVLEELSGLLSTLSGHPDPAGRAALLAALKGWARARGILPDRLDAPEPGGPAPAWVGFLQGFDIGFRERRLRFLIRELNLLYEAVGTGALADTRPHDLDELKVAFYGSLEGLRRARALETLSAEDRPALAALLSAAAIPGPADLDGALGILERAWALEGSSREVDEVFALMGLNYLGLAARQQLFEAYLGFAFWDVLTFSTSGWQELDEFHAIKVDRIAPPDARLLREAGAPQQMRSARLNAFGGFFSRTDREHDYVLGRLHAAERVIDLVLDSAGNPLPPAEVRAAKLSAFHAILDAERQRLGSGSAGLCQAEAWVERCQVP</sequence>